<proteinExistence type="predicted"/>
<accession>A0A4Q9NZZ8</accession>
<name>A0A4Q9NZZ8_9APHY</name>
<protein>
    <submittedName>
        <fullName evidence="1">Uncharacterized protein</fullName>
    </submittedName>
</protein>
<gene>
    <name evidence="1" type="ORF">BD311DRAFT_754399</name>
</gene>
<dbReference type="EMBL" id="ML143405">
    <property type="protein sequence ID" value="TBU30482.1"/>
    <property type="molecule type" value="Genomic_DNA"/>
</dbReference>
<evidence type="ECO:0000313" key="1">
    <source>
        <dbReference type="EMBL" id="TBU30482.1"/>
    </source>
</evidence>
<sequence length="95" mass="10487">MDCSHTRYLLSGVLLAVAGSLCHPLLLSFVFFLVLPCFWRPCSSSGVCGQSLCPALCPSRPFVLHILYSLFLHIPILIPLSSCILDPFICCRCRS</sequence>
<dbReference type="AlphaFoldDB" id="A0A4Q9NZZ8"/>
<organism evidence="1">
    <name type="scientific">Dichomitus squalens</name>
    <dbReference type="NCBI Taxonomy" id="114155"/>
    <lineage>
        <taxon>Eukaryota</taxon>
        <taxon>Fungi</taxon>
        <taxon>Dikarya</taxon>
        <taxon>Basidiomycota</taxon>
        <taxon>Agaricomycotina</taxon>
        <taxon>Agaricomycetes</taxon>
        <taxon>Polyporales</taxon>
        <taxon>Polyporaceae</taxon>
        <taxon>Dichomitus</taxon>
    </lineage>
</organism>
<dbReference type="Proteomes" id="UP000292957">
    <property type="component" value="Unassembled WGS sequence"/>
</dbReference>
<reference evidence="1" key="1">
    <citation type="submission" date="2019-01" db="EMBL/GenBank/DDBJ databases">
        <title>Draft genome sequences of three monokaryotic isolates of the white-rot basidiomycete fungus Dichomitus squalens.</title>
        <authorList>
            <consortium name="DOE Joint Genome Institute"/>
            <person name="Lopez S.C."/>
            <person name="Andreopoulos B."/>
            <person name="Pangilinan J."/>
            <person name="Lipzen A."/>
            <person name="Riley R."/>
            <person name="Ahrendt S."/>
            <person name="Ng V."/>
            <person name="Barry K."/>
            <person name="Daum C."/>
            <person name="Grigoriev I.V."/>
            <person name="Hilden K.S."/>
            <person name="Makela M.R."/>
            <person name="de Vries R.P."/>
        </authorList>
    </citation>
    <scope>NUCLEOTIDE SEQUENCE [LARGE SCALE GENOMIC DNA]</scope>
    <source>
        <strain evidence="1">OM18370.1</strain>
    </source>
</reference>